<protein>
    <submittedName>
        <fullName evidence="3">Multidrug resistance efflux pump</fullName>
    </submittedName>
</protein>
<evidence type="ECO:0000256" key="1">
    <source>
        <dbReference type="SAM" id="Coils"/>
    </source>
</evidence>
<dbReference type="EMBL" id="JACHXU010000011">
    <property type="protein sequence ID" value="MBB3207673.1"/>
    <property type="molecule type" value="Genomic_DNA"/>
</dbReference>
<keyword evidence="2" id="KW-0812">Transmembrane</keyword>
<comment type="caution">
    <text evidence="3">The sequence shown here is derived from an EMBL/GenBank/DDBJ whole genome shotgun (WGS) entry which is preliminary data.</text>
</comment>
<dbReference type="InterPro" id="IPR050739">
    <property type="entry name" value="MFP"/>
</dbReference>
<evidence type="ECO:0000313" key="4">
    <source>
        <dbReference type="Proteomes" id="UP000536179"/>
    </source>
</evidence>
<dbReference type="SUPFAM" id="SSF111369">
    <property type="entry name" value="HlyD-like secretion proteins"/>
    <property type="match status" value="3"/>
</dbReference>
<sequence length="375" mass="40504">MSWILGGIYCGVIWLVFAKLKLMRLSLPMAIMLASVGPLLIIALLFCAQYFHPFTSSAIVLEEVIPITPQLSRSGRVTRVAVQPNVPIKTGDVLFQVDRVPYENALARLEASLQEARQAKEVAEASVDLAQAKLDQANSDLEFATANRDRQKELMDQKAGSEQDLDAAVNQFNVAQAARATAKSQLVQALLSVDVAVTQTKQIAAQRDDAQYDLDQTTVIAPGNGFVTNLQLRPGMLVGGGVTGSVMSFVLDSSEWSRGVVVATFDQKNYLRIQPGQYAEVALNGYPGDIFTARVLNTIDVSGAGQMATSGTLPTEVATGAASPFAVRIKLDRGDELRIPGGSRAIAAVYTEDVQIAGIPIMFLIRAKSWLRYLM</sequence>
<keyword evidence="2" id="KW-0472">Membrane</keyword>
<dbReference type="Gene3D" id="1.10.287.470">
    <property type="entry name" value="Helix hairpin bin"/>
    <property type="match status" value="2"/>
</dbReference>
<feature type="transmembrane region" description="Helical" evidence="2">
    <location>
        <begin position="6"/>
        <end position="22"/>
    </location>
</feature>
<keyword evidence="4" id="KW-1185">Reference proteome</keyword>
<dbReference type="PANTHER" id="PTHR30386:SF18">
    <property type="entry name" value="INNER MEMBRANE PROTEIN YIAV-RELATED"/>
    <property type="match status" value="1"/>
</dbReference>
<organism evidence="3 4">
    <name type="scientific">Aporhodopirellula rubra</name>
    <dbReference type="NCBI Taxonomy" id="980271"/>
    <lineage>
        <taxon>Bacteria</taxon>
        <taxon>Pseudomonadati</taxon>
        <taxon>Planctomycetota</taxon>
        <taxon>Planctomycetia</taxon>
        <taxon>Pirellulales</taxon>
        <taxon>Pirellulaceae</taxon>
        <taxon>Aporhodopirellula</taxon>
    </lineage>
</organism>
<dbReference type="Proteomes" id="UP000536179">
    <property type="component" value="Unassembled WGS sequence"/>
</dbReference>
<reference evidence="3 4" key="1">
    <citation type="submission" date="2020-08" db="EMBL/GenBank/DDBJ databases">
        <title>Genomic Encyclopedia of Type Strains, Phase III (KMG-III): the genomes of soil and plant-associated and newly described type strains.</title>
        <authorList>
            <person name="Whitman W."/>
        </authorList>
    </citation>
    <scope>NUCLEOTIDE SEQUENCE [LARGE SCALE GENOMIC DNA]</scope>
    <source>
        <strain evidence="3 4">CECT 8075</strain>
    </source>
</reference>
<dbReference type="RefSeq" id="WP_184305970.1">
    <property type="nucleotide sequence ID" value="NZ_JACHXU010000011.1"/>
</dbReference>
<gene>
    <name evidence="3" type="ORF">FHS27_003498</name>
</gene>
<dbReference type="Gene3D" id="2.40.50.100">
    <property type="match status" value="1"/>
</dbReference>
<keyword evidence="2" id="KW-1133">Transmembrane helix</keyword>
<evidence type="ECO:0000313" key="3">
    <source>
        <dbReference type="EMBL" id="MBB3207673.1"/>
    </source>
</evidence>
<dbReference type="Gene3D" id="2.40.30.170">
    <property type="match status" value="1"/>
</dbReference>
<keyword evidence="1" id="KW-0175">Coiled coil</keyword>
<dbReference type="AlphaFoldDB" id="A0A7W5E0X5"/>
<accession>A0A7W5E0X5</accession>
<evidence type="ECO:0000256" key="2">
    <source>
        <dbReference type="SAM" id="Phobius"/>
    </source>
</evidence>
<name>A0A7W5E0X5_9BACT</name>
<feature type="coiled-coil region" evidence="1">
    <location>
        <begin position="102"/>
        <end position="154"/>
    </location>
</feature>
<dbReference type="PANTHER" id="PTHR30386">
    <property type="entry name" value="MEMBRANE FUSION SUBUNIT OF EMRAB-TOLC MULTIDRUG EFFLUX PUMP"/>
    <property type="match status" value="1"/>
</dbReference>
<proteinExistence type="predicted"/>
<feature type="transmembrane region" description="Helical" evidence="2">
    <location>
        <begin position="29"/>
        <end position="51"/>
    </location>
</feature>